<dbReference type="GO" id="GO:0005634">
    <property type="term" value="C:nucleus"/>
    <property type="evidence" value="ECO:0007669"/>
    <property type="project" value="TreeGrafter"/>
</dbReference>
<dbReference type="PROSITE" id="PS50005">
    <property type="entry name" value="TPR"/>
    <property type="match status" value="1"/>
</dbReference>
<feature type="repeat" description="TPR" evidence="4">
    <location>
        <begin position="157"/>
        <end position="190"/>
    </location>
</feature>
<dbReference type="GO" id="GO:0030544">
    <property type="term" value="F:Hsp70 protein binding"/>
    <property type="evidence" value="ECO:0007669"/>
    <property type="project" value="TreeGrafter"/>
</dbReference>
<dbReference type="PANTHER" id="PTHR46035:SF1">
    <property type="entry name" value="TETRATRICOPEPTIDE REPEAT PROTEIN 4"/>
    <property type="match status" value="1"/>
</dbReference>
<keyword evidence="7" id="KW-1185">Reference proteome</keyword>
<dbReference type="KEGG" id="hazt:108667731"/>
<dbReference type="InterPro" id="IPR044059">
    <property type="entry name" value="Csn1/TTC4_wheel"/>
</dbReference>
<dbReference type="Pfam" id="PF00515">
    <property type="entry name" value="TPR_1"/>
    <property type="match status" value="1"/>
</dbReference>
<dbReference type="AlphaFoldDB" id="A0A8B7N9S9"/>
<dbReference type="SMART" id="SM00028">
    <property type="entry name" value="TPR"/>
    <property type="match status" value="3"/>
</dbReference>
<evidence type="ECO:0000256" key="4">
    <source>
        <dbReference type="PROSITE-ProRule" id="PRU00339"/>
    </source>
</evidence>
<feature type="compositionally biased region" description="Basic and acidic residues" evidence="5">
    <location>
        <begin position="57"/>
        <end position="68"/>
    </location>
</feature>
<dbReference type="PANTHER" id="PTHR46035">
    <property type="entry name" value="TETRATRICOPEPTIDE REPEAT PROTEIN 4"/>
    <property type="match status" value="1"/>
</dbReference>
<dbReference type="GO" id="GO:0005829">
    <property type="term" value="C:cytosol"/>
    <property type="evidence" value="ECO:0007669"/>
    <property type="project" value="TreeGrafter"/>
</dbReference>
<evidence type="ECO:0000259" key="6">
    <source>
        <dbReference type="Pfam" id="PF18972"/>
    </source>
</evidence>
<dbReference type="GeneID" id="108667731"/>
<dbReference type="RefSeq" id="XP_018010279.1">
    <property type="nucleotide sequence ID" value="XM_018154790.2"/>
</dbReference>
<keyword evidence="1" id="KW-0677">Repeat</keyword>
<gene>
    <name evidence="8" type="primary">LOC108667731</name>
</gene>
<protein>
    <submittedName>
        <fullName evidence="8">DNA polymerase interacting tetratricopeptide repeat-containing, protein of 47 kDa</fullName>
    </submittedName>
</protein>
<comment type="similarity">
    <text evidence="3">Belongs to the TTC4 family.</text>
</comment>
<dbReference type="InterPro" id="IPR011990">
    <property type="entry name" value="TPR-like_helical_dom_sf"/>
</dbReference>
<reference evidence="8" key="1">
    <citation type="submission" date="2025-08" db="UniProtKB">
        <authorList>
            <consortium name="RefSeq"/>
        </authorList>
    </citation>
    <scope>IDENTIFICATION</scope>
    <source>
        <tissue evidence="8">Whole organism</tissue>
    </source>
</reference>
<dbReference type="SUPFAM" id="SSF48452">
    <property type="entry name" value="TPR-like"/>
    <property type="match status" value="1"/>
</dbReference>
<dbReference type="Pfam" id="PF18972">
    <property type="entry name" value="Wheel"/>
    <property type="match status" value="1"/>
</dbReference>
<dbReference type="GO" id="GO:0051879">
    <property type="term" value="F:Hsp90 protein binding"/>
    <property type="evidence" value="ECO:0007669"/>
    <property type="project" value="InterPro"/>
</dbReference>
<dbReference type="InterPro" id="IPR019734">
    <property type="entry name" value="TPR_rpt"/>
</dbReference>
<evidence type="ECO:0000256" key="2">
    <source>
        <dbReference type="ARBA" id="ARBA00022803"/>
    </source>
</evidence>
<name>A0A8B7N9S9_HYAAZ</name>
<feature type="region of interest" description="Disordered" evidence="5">
    <location>
        <begin position="44"/>
        <end position="68"/>
    </location>
</feature>
<proteinExistence type="inferred from homology"/>
<evidence type="ECO:0000256" key="3">
    <source>
        <dbReference type="ARBA" id="ARBA00023602"/>
    </source>
</evidence>
<accession>A0A8B7N9S9</accession>
<keyword evidence="2 4" id="KW-0802">TPR repeat</keyword>
<dbReference type="GO" id="GO:0006457">
    <property type="term" value="P:protein folding"/>
    <property type="evidence" value="ECO:0007669"/>
    <property type="project" value="TreeGrafter"/>
</dbReference>
<dbReference type="CDD" id="cd21380">
    <property type="entry name" value="CTWD_Cns1"/>
    <property type="match status" value="1"/>
</dbReference>
<evidence type="ECO:0000313" key="7">
    <source>
        <dbReference type="Proteomes" id="UP000694843"/>
    </source>
</evidence>
<dbReference type="OrthoDB" id="420195at2759"/>
<dbReference type="Proteomes" id="UP000694843">
    <property type="component" value="Unplaced"/>
</dbReference>
<organism evidence="7 8">
    <name type="scientific">Hyalella azteca</name>
    <name type="common">Amphipod</name>
    <dbReference type="NCBI Taxonomy" id="294128"/>
    <lineage>
        <taxon>Eukaryota</taxon>
        <taxon>Metazoa</taxon>
        <taxon>Ecdysozoa</taxon>
        <taxon>Arthropoda</taxon>
        <taxon>Crustacea</taxon>
        <taxon>Multicrustacea</taxon>
        <taxon>Malacostraca</taxon>
        <taxon>Eumalacostraca</taxon>
        <taxon>Peracarida</taxon>
        <taxon>Amphipoda</taxon>
        <taxon>Senticaudata</taxon>
        <taxon>Talitrida</taxon>
        <taxon>Talitroidea</taxon>
        <taxon>Hyalellidae</taxon>
        <taxon>Hyalella</taxon>
    </lineage>
</organism>
<sequence length="437" mass="50288">MSESDWKEKIIQERLGGKKDWTDSERLELSHQLDRELEEKFDQLLGKPSSDSSKVGETSRPKDAWTEENWKEKMAEHPIFTPYTGETKDGVVQAPDNALTDGLAQLKFSPDHNSPDELARNYKEDGIHHFKYKKYRLAVASFSEGLRVKCTDSELLTQLLNNRAAAYFRLGNYRSAIRDCEQAVALKPDYRKAIHRAAESADRLGQWEELLKWADRGLLLNPTDEVFVELRRAALEEKNKSDRITRKRHIEEHQKLLAMKQLLSEIEKRGVKLEERQEAGSTRKDDDCEDEELRRVEIEIASLPNLEPCHPSAVGSKVHQNKAGDLVWPVLLVYPEYHQTDFIQHFNEKHSFSDQLEVVFGEGSPPAPWDKQRQYSLSRLAIFFEHRDGTSLVPVHLSSALGEVLADERFLVRGGTPSFIIMVTESKFLKSFQAKYK</sequence>
<evidence type="ECO:0000313" key="8">
    <source>
        <dbReference type="RefSeq" id="XP_018010279.1"/>
    </source>
</evidence>
<feature type="domain" description="Cns1/TTC4 wheel" evidence="6">
    <location>
        <begin position="323"/>
        <end position="427"/>
    </location>
</feature>
<evidence type="ECO:0000256" key="1">
    <source>
        <dbReference type="ARBA" id="ARBA00022737"/>
    </source>
</evidence>
<dbReference type="Gene3D" id="1.25.40.10">
    <property type="entry name" value="Tetratricopeptide repeat domain"/>
    <property type="match status" value="1"/>
</dbReference>
<dbReference type="OMA" id="HWAINRY"/>
<evidence type="ECO:0000256" key="5">
    <source>
        <dbReference type="SAM" id="MobiDB-lite"/>
    </source>
</evidence>